<dbReference type="OrthoDB" id="7056260at2"/>
<keyword evidence="3" id="KW-1185">Reference proteome</keyword>
<sequence length="324" mass="34790">MAVDRIGPSIRPLGVPDRPQAQPGQVTRVPGSEGPLDLDFPVGPLGPSGPNSTSGPNSVGAILDGPDQQTAPPPSHAEALAAALGEMPDAGDPAAMRPNQVFLSRQMIWQPPDTNAMAASWQVMVRTYGEQRAAWLEQATGQHLPSSLFMTDHGAASMRDGRPPGTPLVTEMEPWRFAVYAWGAERLVLKVVVKDDDEYDRNRRRRTRVALRLELMLPGVGRVVIQMEPASGNGVVLEVGAAQTAAMQHMRDQLPQLAAVVSRSGLTILRCRLRRELPASTGEHSYPSRLHTAALTQALFRAMAEVAVLLSQPAIGDDLFSASA</sequence>
<dbReference type="AlphaFoldDB" id="A0A6L6PPW6"/>
<name>A0A6L6PPW6_9BURK</name>
<dbReference type="RefSeq" id="WP_155466913.1">
    <property type="nucleotide sequence ID" value="NZ_WNKY01000041.1"/>
</dbReference>
<evidence type="ECO:0000313" key="2">
    <source>
        <dbReference type="EMBL" id="MTV40819.1"/>
    </source>
</evidence>
<organism evidence="2 3">
    <name type="scientific">Duganella radicis</name>
    <dbReference type="NCBI Taxonomy" id="551988"/>
    <lineage>
        <taxon>Bacteria</taxon>
        <taxon>Pseudomonadati</taxon>
        <taxon>Pseudomonadota</taxon>
        <taxon>Betaproteobacteria</taxon>
        <taxon>Burkholderiales</taxon>
        <taxon>Oxalobacteraceae</taxon>
        <taxon>Telluria group</taxon>
        <taxon>Duganella</taxon>
    </lineage>
</organism>
<gene>
    <name evidence="2" type="ORF">GM676_24960</name>
</gene>
<proteinExistence type="predicted"/>
<feature type="compositionally biased region" description="Low complexity" evidence="1">
    <location>
        <begin position="43"/>
        <end position="58"/>
    </location>
</feature>
<protein>
    <submittedName>
        <fullName evidence="2">Uncharacterized protein</fullName>
    </submittedName>
</protein>
<feature type="region of interest" description="Disordered" evidence="1">
    <location>
        <begin position="1"/>
        <end position="75"/>
    </location>
</feature>
<dbReference type="EMBL" id="WNKY01000041">
    <property type="protein sequence ID" value="MTV40819.1"/>
    <property type="molecule type" value="Genomic_DNA"/>
</dbReference>
<reference evidence="2 3" key="1">
    <citation type="submission" date="2019-11" db="EMBL/GenBank/DDBJ databases">
        <title>Type strains purchased from KCTC, JCM and DSMZ.</title>
        <authorList>
            <person name="Lu H."/>
        </authorList>
    </citation>
    <scope>NUCLEOTIDE SEQUENCE [LARGE SCALE GENOMIC DNA]</scope>
    <source>
        <strain evidence="2 3">KCTC 22382</strain>
    </source>
</reference>
<evidence type="ECO:0000313" key="3">
    <source>
        <dbReference type="Proteomes" id="UP000475582"/>
    </source>
</evidence>
<comment type="caution">
    <text evidence="2">The sequence shown here is derived from an EMBL/GenBank/DDBJ whole genome shotgun (WGS) entry which is preliminary data.</text>
</comment>
<dbReference type="Proteomes" id="UP000475582">
    <property type="component" value="Unassembled WGS sequence"/>
</dbReference>
<evidence type="ECO:0000256" key="1">
    <source>
        <dbReference type="SAM" id="MobiDB-lite"/>
    </source>
</evidence>
<accession>A0A6L6PPW6</accession>